<dbReference type="Gene3D" id="2.40.37.10">
    <property type="entry name" value="Lyase, Ornithine Decarboxylase, Chain A, domain 1"/>
    <property type="match status" value="1"/>
</dbReference>
<evidence type="ECO:0000256" key="7">
    <source>
        <dbReference type="ARBA" id="ARBA00022793"/>
    </source>
</evidence>
<evidence type="ECO:0000256" key="11">
    <source>
        <dbReference type="ARBA" id="ARBA00023115"/>
    </source>
</evidence>
<proteinExistence type="inferred from homology"/>
<dbReference type="SUPFAM" id="SSF51419">
    <property type="entry name" value="PLP-binding barrel"/>
    <property type="match status" value="1"/>
</dbReference>
<dbReference type="GO" id="GO:0033388">
    <property type="term" value="P:putrescine biosynthetic process from arginine"/>
    <property type="evidence" value="ECO:0007669"/>
    <property type="project" value="TreeGrafter"/>
</dbReference>
<dbReference type="Pfam" id="PF02784">
    <property type="entry name" value="Orn_Arg_deC_N"/>
    <property type="match status" value="1"/>
</dbReference>
<protein>
    <recommendedName>
        <fullName evidence="5 13">Arginine decarboxylase</fullName>
        <ecNumber evidence="5 13">4.1.1.19</ecNumber>
    </recommendedName>
</protein>
<comment type="similarity">
    <text evidence="4">Belongs to the Orn/Lys/Arg decarboxylase class-II family. SpeA subfamily.</text>
</comment>
<dbReference type="NCBIfam" id="TIGR01273">
    <property type="entry name" value="speA"/>
    <property type="match status" value="1"/>
</dbReference>
<dbReference type="PROSITE" id="PS00878">
    <property type="entry name" value="ODR_DC_2_1"/>
    <property type="match status" value="1"/>
</dbReference>
<dbReference type="GO" id="GO:0008295">
    <property type="term" value="P:spermidine biosynthetic process"/>
    <property type="evidence" value="ECO:0007669"/>
    <property type="project" value="UniProtKB-UniRule"/>
</dbReference>
<dbReference type="Pfam" id="PF17810">
    <property type="entry name" value="Arg_decarb_HB"/>
    <property type="match status" value="1"/>
</dbReference>
<evidence type="ECO:0000313" key="18">
    <source>
        <dbReference type="EMBL" id="EAJ1621913.1"/>
    </source>
</evidence>
<evidence type="ECO:0000256" key="6">
    <source>
        <dbReference type="ARBA" id="ARBA00022723"/>
    </source>
</evidence>
<dbReference type="EC" id="4.1.1.19" evidence="5 13"/>
<dbReference type="PANTHER" id="PTHR43295:SF9">
    <property type="entry name" value="BIOSYNTHETIC ARGININE DECARBOXYLASE"/>
    <property type="match status" value="1"/>
</dbReference>
<evidence type="ECO:0000259" key="16">
    <source>
        <dbReference type="Pfam" id="PF02784"/>
    </source>
</evidence>
<reference evidence="18 19" key="1">
    <citation type="submission" date="2018-06" db="EMBL/GenBank/DDBJ databases">
        <authorList>
            <consortium name="PulseNet: The National Subtyping Network for Foodborne Disease Surveillance"/>
            <person name="Tarr C.L."/>
            <person name="Trees E."/>
            <person name="Katz L.S."/>
            <person name="Carleton-Romer H.A."/>
            <person name="Stroika S."/>
            <person name="Kucerova Z."/>
            <person name="Roache K.F."/>
            <person name="Sabol A.L."/>
            <person name="Besser J."/>
            <person name="Gerner-Smidt P."/>
        </authorList>
    </citation>
    <scope>NUCLEOTIDE SEQUENCE [LARGE SCALE GENOMIC DNA]</scope>
    <source>
        <strain evidence="18 19">PNUSAC003104</strain>
    </source>
</reference>
<feature type="domain" description="Arginine decarboxylase helical bundle" evidence="17">
    <location>
        <begin position="353"/>
        <end position="423"/>
    </location>
</feature>
<keyword evidence="7" id="KW-0210">Decarboxylase</keyword>
<evidence type="ECO:0000256" key="1">
    <source>
        <dbReference type="ARBA" id="ARBA00001933"/>
    </source>
</evidence>
<dbReference type="GO" id="GO:0046872">
    <property type="term" value="F:metal ion binding"/>
    <property type="evidence" value="ECO:0007669"/>
    <property type="project" value="UniProtKB-KW"/>
</dbReference>
<dbReference type="GO" id="GO:0008792">
    <property type="term" value="F:arginine decarboxylase activity"/>
    <property type="evidence" value="ECO:0007669"/>
    <property type="project" value="UniProtKB-UniRule"/>
</dbReference>
<evidence type="ECO:0000256" key="15">
    <source>
        <dbReference type="PIRSR" id="PIRSR600183-50"/>
    </source>
</evidence>
<dbReference type="Gene3D" id="1.10.287.3440">
    <property type="match status" value="1"/>
</dbReference>
<dbReference type="NCBIfam" id="NF003763">
    <property type="entry name" value="PRK05354.1"/>
    <property type="match status" value="1"/>
</dbReference>
<feature type="domain" description="Orn/DAP/Arg decarboxylase 2 N-terminal" evidence="16">
    <location>
        <begin position="62"/>
        <end position="327"/>
    </location>
</feature>
<dbReference type="Proteomes" id="UP000535305">
    <property type="component" value="Unassembled WGS sequence"/>
</dbReference>
<dbReference type="CDD" id="cd06830">
    <property type="entry name" value="PLPDE_III_ADC"/>
    <property type="match status" value="1"/>
</dbReference>
<dbReference type="PRINTS" id="PR01180">
    <property type="entry name" value="ARGDCRBXLASE"/>
</dbReference>
<dbReference type="GeneID" id="58537021"/>
<comment type="function">
    <text evidence="3">Catalyzes the biosynthesis of agmatine from arginine.</text>
</comment>
<evidence type="ECO:0000256" key="3">
    <source>
        <dbReference type="ARBA" id="ARBA00002257"/>
    </source>
</evidence>
<evidence type="ECO:0000256" key="5">
    <source>
        <dbReference type="ARBA" id="ARBA00012426"/>
    </source>
</evidence>
<dbReference type="GeneID" id="77230316"/>
<feature type="active site" description="Proton donor" evidence="15">
    <location>
        <position position="482"/>
    </location>
</feature>
<keyword evidence="10" id="KW-0745">Spermidine biosynthesis</keyword>
<sequence>MNSYGIDIWGDDNFIIKNGKVCVNSGKKPAIIDMVKELRNDGYRGPLLLRFPHLIQKQIENIYGSFTKARKEFDYKGGFNAVYPLKVNQYPGFVKNLVKLGKDYNYGLEAGSKAELLLAMAYNNENSPITVNGFKDRELINIGFIAAEMGHNITLTIEGLNELEAIIDIAKERFKPKPNIGLRVRLHSAGVGIWAKSGGIHSKFGLTSTELIEAVNLLKENKLIEQFTMIHFHLGSQINEIHPLKKALNEAGNIYTELRKMGAKNLKAINLGGGLAVEYSQFKDEKSRNYTLREYANDVVFILKNIAEQKSDIEPDIFIESGRFVAASHAILIAPVLELFSQEYAENKLVLKKQNPKLIDELYDLYQNIKPSNALEYLHDSIDHLESILTLFDLGYVDLKDRSNAEILTQLISKKAILLLKDKPSADLIAIQNEVQERYLVNFSLFQSMPDFWGLEQNFPIMPLDRLDEKPTRSASIWDITCDSDGEISYSKDNPLLLHDVDVEKENYFLGFFLMGAYQEVLGMKHNLFTHPTEASVYIDENGYVLKDIIEAQSILDILEDIDYDIHAIMDILNERISESSLVDEKQKKHILGELYLFLNDNGYLKSIGV</sequence>
<dbReference type="Gene3D" id="1.20.58.930">
    <property type="match status" value="1"/>
</dbReference>
<gene>
    <name evidence="18" type="primary">speA</name>
    <name evidence="18" type="ORF">CT510_04475</name>
</gene>
<evidence type="ECO:0000256" key="12">
    <source>
        <dbReference type="ARBA" id="ARBA00023239"/>
    </source>
</evidence>
<dbReference type="Gene3D" id="3.20.20.10">
    <property type="entry name" value="Alanine racemase"/>
    <property type="match status" value="1"/>
</dbReference>
<comment type="cofactor">
    <cofactor evidence="1 14">
        <name>pyridoxal 5'-phosphate</name>
        <dbReference type="ChEBI" id="CHEBI:597326"/>
    </cofactor>
</comment>
<evidence type="ECO:0000256" key="14">
    <source>
        <dbReference type="PIRSR" id="PIRSR001336-50"/>
    </source>
</evidence>
<dbReference type="InterPro" id="IPR040634">
    <property type="entry name" value="Arg_decarb_HB"/>
</dbReference>
<evidence type="ECO:0000256" key="8">
    <source>
        <dbReference type="ARBA" id="ARBA00022842"/>
    </source>
</evidence>
<evidence type="ECO:0000256" key="4">
    <source>
        <dbReference type="ARBA" id="ARBA00008357"/>
    </source>
</evidence>
<evidence type="ECO:0000256" key="10">
    <source>
        <dbReference type="ARBA" id="ARBA00023066"/>
    </source>
</evidence>
<accession>A0A5M2IBN7</accession>
<dbReference type="InterPro" id="IPR009006">
    <property type="entry name" value="Ala_racemase/Decarboxylase_C"/>
</dbReference>
<keyword evidence="9 14" id="KW-0663">Pyridoxal phosphate</keyword>
<dbReference type="InterPro" id="IPR022644">
    <property type="entry name" value="De-COase2_N"/>
</dbReference>
<dbReference type="InterPro" id="IPR029066">
    <property type="entry name" value="PLP-binding_barrel"/>
</dbReference>
<comment type="cofactor">
    <cofactor evidence="2">
        <name>Mg(2+)</name>
        <dbReference type="ChEBI" id="CHEBI:18420"/>
    </cofactor>
</comment>
<comment type="caution">
    <text evidence="18">The sequence shown here is derived from an EMBL/GenBank/DDBJ whole genome shotgun (WGS) entry which is preliminary data.</text>
</comment>
<dbReference type="PRINTS" id="PR01179">
    <property type="entry name" value="ODADCRBXLASE"/>
</dbReference>
<dbReference type="AlphaFoldDB" id="A0A5M2IBN7"/>
<dbReference type="SUPFAM" id="SSF50621">
    <property type="entry name" value="Alanine racemase C-terminal domain-like"/>
    <property type="match status" value="1"/>
</dbReference>
<evidence type="ECO:0000313" key="19">
    <source>
        <dbReference type="Proteomes" id="UP000535305"/>
    </source>
</evidence>
<dbReference type="PIRSF" id="PIRSF001336">
    <property type="entry name" value="Arg_decrbxlase"/>
    <property type="match status" value="1"/>
</dbReference>
<dbReference type="InterPro" id="IPR002985">
    <property type="entry name" value="Arg_decrbxlase"/>
</dbReference>
<feature type="modified residue" description="N6-(pyridoxal phosphate)lysine" evidence="14">
    <location>
        <position position="86"/>
    </location>
</feature>
<keyword evidence="19" id="KW-1185">Reference proteome</keyword>
<keyword evidence="11" id="KW-0620">Polyamine biosynthesis</keyword>
<dbReference type="EMBL" id="AABVLA010000014">
    <property type="protein sequence ID" value="EAJ1621913.1"/>
    <property type="molecule type" value="Genomic_DNA"/>
</dbReference>
<keyword evidence="6" id="KW-0479">Metal-binding</keyword>
<keyword evidence="8" id="KW-0460">Magnesium</keyword>
<dbReference type="InterPro" id="IPR022653">
    <property type="entry name" value="De-COase2_pyr-phos_BS"/>
</dbReference>
<evidence type="ECO:0000259" key="17">
    <source>
        <dbReference type="Pfam" id="PF17810"/>
    </source>
</evidence>
<dbReference type="InterPro" id="IPR000183">
    <property type="entry name" value="Orn/DAP/Arg_de-COase"/>
</dbReference>
<evidence type="ECO:0000256" key="13">
    <source>
        <dbReference type="NCBIfam" id="TIGR01273"/>
    </source>
</evidence>
<keyword evidence="12 18" id="KW-0456">Lyase</keyword>
<evidence type="ECO:0000256" key="9">
    <source>
        <dbReference type="ARBA" id="ARBA00022898"/>
    </source>
</evidence>
<evidence type="ECO:0000256" key="2">
    <source>
        <dbReference type="ARBA" id="ARBA00001946"/>
    </source>
</evidence>
<dbReference type="RefSeq" id="WP_004276889.1">
    <property type="nucleotide sequence ID" value="NZ_CABKPM010000001.1"/>
</dbReference>
<organism evidence="18 19">
    <name type="scientific">Campylobacter upsaliensis</name>
    <dbReference type="NCBI Taxonomy" id="28080"/>
    <lineage>
        <taxon>Bacteria</taxon>
        <taxon>Pseudomonadati</taxon>
        <taxon>Campylobacterota</taxon>
        <taxon>Epsilonproteobacteria</taxon>
        <taxon>Campylobacterales</taxon>
        <taxon>Campylobacteraceae</taxon>
        <taxon>Campylobacter</taxon>
    </lineage>
</organism>
<dbReference type="PANTHER" id="PTHR43295">
    <property type="entry name" value="ARGININE DECARBOXYLASE"/>
    <property type="match status" value="1"/>
</dbReference>
<name>A0A5M2IBN7_CAMUP</name>
<dbReference type="GO" id="GO:0006527">
    <property type="term" value="P:L-arginine catabolic process"/>
    <property type="evidence" value="ECO:0007669"/>
    <property type="project" value="InterPro"/>
</dbReference>